<evidence type="ECO:0000313" key="3">
    <source>
        <dbReference type="Proteomes" id="UP000822688"/>
    </source>
</evidence>
<name>A0A8T0GYP7_CERPU</name>
<evidence type="ECO:0000313" key="2">
    <source>
        <dbReference type="EMBL" id="KAG0564786.1"/>
    </source>
</evidence>
<comment type="caution">
    <text evidence="2">The sequence shown here is derived from an EMBL/GenBank/DDBJ whole genome shotgun (WGS) entry which is preliminary data.</text>
</comment>
<proteinExistence type="predicted"/>
<sequence>MKISTIFTTSKVISTHRTSGDSEDNDGSCVSKLSTNPSHA</sequence>
<protein>
    <submittedName>
        <fullName evidence="2">Uncharacterized protein</fullName>
    </submittedName>
</protein>
<keyword evidence="3" id="KW-1185">Reference proteome</keyword>
<organism evidence="2 3">
    <name type="scientific">Ceratodon purpureus</name>
    <name type="common">Fire moss</name>
    <name type="synonym">Dicranum purpureum</name>
    <dbReference type="NCBI Taxonomy" id="3225"/>
    <lineage>
        <taxon>Eukaryota</taxon>
        <taxon>Viridiplantae</taxon>
        <taxon>Streptophyta</taxon>
        <taxon>Embryophyta</taxon>
        <taxon>Bryophyta</taxon>
        <taxon>Bryophytina</taxon>
        <taxon>Bryopsida</taxon>
        <taxon>Dicranidae</taxon>
        <taxon>Pseudoditrichales</taxon>
        <taxon>Ditrichaceae</taxon>
        <taxon>Ceratodon</taxon>
    </lineage>
</organism>
<dbReference type="AlphaFoldDB" id="A0A8T0GYP7"/>
<feature type="compositionally biased region" description="Polar residues" evidence="1">
    <location>
        <begin position="31"/>
        <end position="40"/>
    </location>
</feature>
<dbReference type="Proteomes" id="UP000822688">
    <property type="component" value="Chromosome 8"/>
</dbReference>
<feature type="region of interest" description="Disordered" evidence="1">
    <location>
        <begin position="12"/>
        <end position="40"/>
    </location>
</feature>
<evidence type="ECO:0000256" key="1">
    <source>
        <dbReference type="SAM" id="MobiDB-lite"/>
    </source>
</evidence>
<accession>A0A8T0GYP7</accession>
<reference evidence="2" key="1">
    <citation type="submission" date="2020-06" db="EMBL/GenBank/DDBJ databases">
        <title>WGS assembly of Ceratodon purpureus strain R40.</title>
        <authorList>
            <person name="Carey S.B."/>
            <person name="Jenkins J."/>
            <person name="Shu S."/>
            <person name="Lovell J.T."/>
            <person name="Sreedasyam A."/>
            <person name="Maumus F."/>
            <person name="Tiley G.P."/>
            <person name="Fernandez-Pozo N."/>
            <person name="Barry K."/>
            <person name="Chen C."/>
            <person name="Wang M."/>
            <person name="Lipzen A."/>
            <person name="Daum C."/>
            <person name="Saski C.A."/>
            <person name="Payton A.C."/>
            <person name="Mcbreen J.C."/>
            <person name="Conrad R.E."/>
            <person name="Kollar L.M."/>
            <person name="Olsson S."/>
            <person name="Huttunen S."/>
            <person name="Landis J.B."/>
            <person name="Wickett N.J."/>
            <person name="Johnson M.G."/>
            <person name="Rensing S.A."/>
            <person name="Grimwood J."/>
            <person name="Schmutz J."/>
            <person name="Mcdaniel S.F."/>
        </authorList>
    </citation>
    <scope>NUCLEOTIDE SEQUENCE</scope>
    <source>
        <strain evidence="2">R40</strain>
    </source>
</reference>
<gene>
    <name evidence="2" type="ORF">KC19_8G140100</name>
</gene>
<dbReference type="EMBL" id="CM026429">
    <property type="protein sequence ID" value="KAG0564786.1"/>
    <property type="molecule type" value="Genomic_DNA"/>
</dbReference>